<keyword evidence="3" id="KW-1003">Cell membrane</keyword>
<name>A0A974MRL4_CAMFE</name>
<evidence type="ECO:0000256" key="3">
    <source>
        <dbReference type="ARBA" id="ARBA00022475"/>
    </source>
</evidence>
<dbReference type="InterPro" id="IPR027417">
    <property type="entry name" value="P-loop_NTPase"/>
</dbReference>
<evidence type="ECO:0000313" key="9">
    <source>
        <dbReference type="EMBL" id="QMS59898.1"/>
    </source>
</evidence>
<sequence>MANPQQKVELGKPQIIALTIVALILTYFLTSVFIFAFNGAMAKFPKLFTLDFTFVALINGYKNAYLAFLSAFILSFSIMFLIPYLPKKEKLYGDAKFANASDIRKLGLFPKKGKDGKIDKNGIIIGKYNGQLLRFGGQQFVALGAPTRSGKGVGIVIPNLLDYPNSCVVQDIKQECFEFTSKYREQILKQEVFLFNPFSKQTHRYNPLFYIDMDGDNADAELTDFGNVLYPLKGDGSITDYFNGKAKDLFIGLCYMMNDLLNTAKGLAFLQAYDIECNFSLYGILRLSEGLNFEVVEDGGECTIVENFAETYEALLGLKIVCAKAKERIDAFFEIKSDNERSSAMGSFISPLAAFRADNMRLATSANDFDFRDLRRKKMTIYIGITPDKLASAKQILNIFWQQLILVNVQQGLPQSNKELKHPCLLLMDEFTASGYLPTYSGAISFMAGYDLRSLIIYQANSQLKAAKPNGYGHEEAQTLLTNHACQIFYTPRLTEDAKQLSQLLGTRTVKNRSRNLGTGGGGSESETSKPLMSEQELRSMDFKYEIITIDNGKPIFCEKAFYYSDKYFMDKFKEVSPSLAKIKGIPNRKELESAIQNGETKITPPIQSESSVKEWIQANVLNPRIEKFQDDFKALEEAGELAAQNLGENEEAMSDEEADKFHHPNTINQGE</sequence>
<protein>
    <submittedName>
        <fullName evidence="9">Type IV secretory system conjugative DNA transfer family protein</fullName>
    </submittedName>
</protein>
<dbReference type="RefSeq" id="WP_065843562.1">
    <property type="nucleotide sequence ID" value="NZ_CP059434.1"/>
</dbReference>
<dbReference type="InterPro" id="IPR003688">
    <property type="entry name" value="TraG/VirD4"/>
</dbReference>
<keyword evidence="9" id="KW-0614">Plasmid</keyword>
<dbReference type="EMBL" id="CP059434">
    <property type="protein sequence ID" value="QMS59898.1"/>
    <property type="molecule type" value="Genomic_DNA"/>
</dbReference>
<feature type="transmembrane region" description="Helical" evidence="8">
    <location>
        <begin position="67"/>
        <end position="86"/>
    </location>
</feature>
<feature type="transmembrane region" description="Helical" evidence="8">
    <location>
        <begin position="15"/>
        <end position="37"/>
    </location>
</feature>
<evidence type="ECO:0000256" key="5">
    <source>
        <dbReference type="ARBA" id="ARBA00022989"/>
    </source>
</evidence>
<proteinExistence type="inferred from homology"/>
<feature type="region of interest" description="Disordered" evidence="7">
    <location>
        <begin position="512"/>
        <end position="535"/>
    </location>
</feature>
<accession>A0A974MRL4</accession>
<evidence type="ECO:0000256" key="6">
    <source>
        <dbReference type="ARBA" id="ARBA00023136"/>
    </source>
</evidence>
<organism evidence="9 10">
    <name type="scientific">Campylobacter fetus</name>
    <dbReference type="NCBI Taxonomy" id="196"/>
    <lineage>
        <taxon>Bacteria</taxon>
        <taxon>Pseudomonadati</taxon>
        <taxon>Campylobacterota</taxon>
        <taxon>Epsilonproteobacteria</taxon>
        <taxon>Campylobacterales</taxon>
        <taxon>Campylobacteraceae</taxon>
        <taxon>Campylobacter</taxon>
    </lineage>
</organism>
<dbReference type="InterPro" id="IPR051539">
    <property type="entry name" value="T4SS-coupling_protein"/>
</dbReference>
<feature type="region of interest" description="Disordered" evidence="7">
    <location>
        <begin position="646"/>
        <end position="672"/>
    </location>
</feature>
<dbReference type="Gene3D" id="3.40.50.300">
    <property type="entry name" value="P-loop containing nucleotide triphosphate hydrolases"/>
    <property type="match status" value="1"/>
</dbReference>
<dbReference type="GO" id="GO:0005886">
    <property type="term" value="C:plasma membrane"/>
    <property type="evidence" value="ECO:0007669"/>
    <property type="project" value="UniProtKB-SubCell"/>
</dbReference>
<dbReference type="PANTHER" id="PTHR37937:SF1">
    <property type="entry name" value="CONJUGATIVE TRANSFER: DNA TRANSPORT"/>
    <property type="match status" value="1"/>
</dbReference>
<evidence type="ECO:0000313" key="10">
    <source>
        <dbReference type="Proteomes" id="UP000514628"/>
    </source>
</evidence>
<evidence type="ECO:0000256" key="4">
    <source>
        <dbReference type="ARBA" id="ARBA00022692"/>
    </source>
</evidence>
<evidence type="ECO:0000256" key="8">
    <source>
        <dbReference type="SAM" id="Phobius"/>
    </source>
</evidence>
<evidence type="ECO:0000256" key="1">
    <source>
        <dbReference type="ARBA" id="ARBA00004651"/>
    </source>
</evidence>
<geneLocation type="plasmid" evidence="10">
    <name>pcfviadri1362_p2</name>
</geneLocation>
<keyword evidence="4 8" id="KW-0812">Transmembrane</keyword>
<reference evidence="10" key="1">
    <citation type="submission" date="2020-07" db="EMBL/GenBank/DDBJ databases">
        <title>A comparison of fourteen fully characterised mammalian-associated Campylobacter fetus isolates suggests a mechanism by which bovine-adapted biotypes have evolved high genomic plasticity.</title>
        <authorList>
            <person name="Nadin-Davis S.A."/>
            <person name="Chmara J.T."/>
            <person name="Carillo C."/>
            <person name="Amoako K."/>
            <person name="Goji N."/>
            <person name="Duceppe M.-O."/>
            <person name="Devenish J."/>
        </authorList>
    </citation>
    <scope>NUCLEOTIDE SEQUENCE [LARGE SCALE GENOMIC DNA]</scope>
    <source>
        <strain evidence="10">CFViADRI1362</strain>
        <plasmid evidence="10">pcfviadri1362_p2</plasmid>
    </source>
</reference>
<dbReference type="Proteomes" id="UP000514628">
    <property type="component" value="Plasmid pCFViADRI1362_P2"/>
</dbReference>
<evidence type="ECO:0000256" key="7">
    <source>
        <dbReference type="SAM" id="MobiDB-lite"/>
    </source>
</evidence>
<dbReference type="AlphaFoldDB" id="A0A974MRL4"/>
<keyword evidence="6 8" id="KW-0472">Membrane</keyword>
<feature type="compositionally biased region" description="Acidic residues" evidence="7">
    <location>
        <begin position="649"/>
        <end position="659"/>
    </location>
</feature>
<keyword evidence="5 8" id="KW-1133">Transmembrane helix</keyword>
<evidence type="ECO:0000256" key="2">
    <source>
        <dbReference type="ARBA" id="ARBA00008806"/>
    </source>
</evidence>
<comment type="subcellular location">
    <subcellularLocation>
        <location evidence="1">Cell membrane</location>
        <topology evidence="1">Multi-pass membrane protein</topology>
    </subcellularLocation>
</comment>
<gene>
    <name evidence="9" type="ORF">GZ989_011330</name>
</gene>
<dbReference type="SUPFAM" id="SSF52540">
    <property type="entry name" value="P-loop containing nucleoside triphosphate hydrolases"/>
    <property type="match status" value="1"/>
</dbReference>
<comment type="similarity">
    <text evidence="2">Belongs to the VirD4/TraG family.</text>
</comment>
<dbReference type="CDD" id="cd01127">
    <property type="entry name" value="TrwB_TraG_TraD_VirD4"/>
    <property type="match status" value="1"/>
</dbReference>
<dbReference type="PANTHER" id="PTHR37937">
    <property type="entry name" value="CONJUGATIVE TRANSFER: DNA TRANSPORT"/>
    <property type="match status" value="1"/>
</dbReference>
<dbReference type="Pfam" id="PF02534">
    <property type="entry name" value="T4SS-DNA_transf"/>
    <property type="match status" value="1"/>
</dbReference>